<feature type="region of interest" description="Disordered" evidence="2">
    <location>
        <begin position="385"/>
        <end position="440"/>
    </location>
</feature>
<protein>
    <submittedName>
        <fullName evidence="3">Uncharacterized protein</fullName>
    </submittedName>
</protein>
<proteinExistence type="predicted"/>
<gene>
    <name evidence="3" type="ORF">PSAL00342_LOCUS6283</name>
</gene>
<feature type="compositionally biased region" description="Acidic residues" evidence="2">
    <location>
        <begin position="395"/>
        <end position="421"/>
    </location>
</feature>
<sequence length="503" mass="55666">MAQDVGRSVGLEETLRVAPALEQEDPQWYLENATLNPIAPFTGGVAKWEAIVYDDGTTYEGLAREGLYGDKIPHGKGTYIMGASGRLPWEPPVMDEDGNIITDPSRGDVRGDKYEGELWGGKPHGLGTYTKLDGTVYRGEFRDGEKSGCGMEVRWGQYMKALEEGTSEEEARKQLMSSRRLITMGKYKNNRLMNNAIPAEDMPQGKKMVEAGTIGDLGMCSIEEVRGTVEEVNSVTLKTRMFQFKPEGDVLNMFHSSSKTGVPATMLNDPLYYPPGTEFLKPGPAGQLGAIPENEGFKKELVKAASNWKRIHDLYNFEYKPTPGSMEAKAREFAEKQKTEIDVEGALYEHFLEGIRKGVIKPNKLSFEDFVSMYEAKQKRKEAGDSLFSRADASMDLDELDEDDSDDDEDLNEEEEDSEELEAVKGGKQQGKQSTFGSLSMGISHGQRALSQAFGKWSRRAMPKASFAQFASKFQPFSNQNKDRRAPVATLSLACSLPGPGCA</sequence>
<dbReference type="GO" id="GO:0016020">
    <property type="term" value="C:membrane"/>
    <property type="evidence" value="ECO:0007669"/>
    <property type="project" value="UniProtKB-ARBA"/>
</dbReference>
<evidence type="ECO:0000256" key="1">
    <source>
        <dbReference type="ARBA" id="ARBA00022737"/>
    </source>
</evidence>
<dbReference type="EMBL" id="HBIS01006927">
    <property type="protein sequence ID" value="CAE0612387.1"/>
    <property type="molecule type" value="Transcribed_RNA"/>
</dbReference>
<keyword evidence="1" id="KW-0677">Repeat</keyword>
<evidence type="ECO:0000256" key="2">
    <source>
        <dbReference type="SAM" id="MobiDB-lite"/>
    </source>
</evidence>
<dbReference type="SMART" id="SM00698">
    <property type="entry name" value="MORN"/>
    <property type="match status" value="2"/>
</dbReference>
<organism evidence="3">
    <name type="scientific">Picocystis salinarum</name>
    <dbReference type="NCBI Taxonomy" id="88271"/>
    <lineage>
        <taxon>Eukaryota</taxon>
        <taxon>Viridiplantae</taxon>
        <taxon>Chlorophyta</taxon>
        <taxon>Picocystophyceae</taxon>
        <taxon>Picocystales</taxon>
        <taxon>Picocystaceae</taxon>
        <taxon>Picocystis</taxon>
    </lineage>
</organism>
<accession>A0A7S3UEX1</accession>
<reference evidence="3" key="1">
    <citation type="submission" date="2021-01" db="EMBL/GenBank/DDBJ databases">
        <authorList>
            <person name="Corre E."/>
            <person name="Pelletier E."/>
            <person name="Niang G."/>
            <person name="Scheremetjew M."/>
            <person name="Finn R."/>
            <person name="Kale V."/>
            <person name="Holt S."/>
            <person name="Cochrane G."/>
            <person name="Meng A."/>
            <person name="Brown T."/>
            <person name="Cohen L."/>
        </authorList>
    </citation>
    <scope>NUCLEOTIDE SEQUENCE</scope>
    <source>
        <strain evidence="3">CCMP1897</strain>
    </source>
</reference>
<dbReference type="InterPro" id="IPR003409">
    <property type="entry name" value="MORN"/>
</dbReference>
<dbReference type="SUPFAM" id="SSF82185">
    <property type="entry name" value="Histone H3 K4-specific methyltransferase SET7/9 N-terminal domain"/>
    <property type="match status" value="1"/>
</dbReference>
<evidence type="ECO:0000313" key="3">
    <source>
        <dbReference type="EMBL" id="CAE0612387.1"/>
    </source>
</evidence>
<dbReference type="Pfam" id="PF02493">
    <property type="entry name" value="MORN"/>
    <property type="match status" value="3"/>
</dbReference>
<dbReference type="AlphaFoldDB" id="A0A7S3UEX1"/>
<dbReference type="Gene3D" id="2.20.110.10">
    <property type="entry name" value="Histone H3 K4-specific methyltransferase SET7/9 N-terminal domain"/>
    <property type="match status" value="1"/>
</dbReference>
<name>A0A7S3UEX1_9CHLO</name>